<dbReference type="InterPro" id="IPR027417">
    <property type="entry name" value="P-loop_NTPase"/>
</dbReference>
<name>A0ABD2J0G3_HETSC</name>
<dbReference type="PANTHER" id="PTHR11630:SF43">
    <property type="entry name" value="DNA REPLICATION LICENSING FACTOR MCM6"/>
    <property type="match status" value="1"/>
</dbReference>
<dbReference type="Pfam" id="PF17207">
    <property type="entry name" value="MCM_OB"/>
    <property type="match status" value="1"/>
</dbReference>
<dbReference type="PROSITE" id="PS00847">
    <property type="entry name" value="MCM_1"/>
    <property type="match status" value="1"/>
</dbReference>
<dbReference type="InterPro" id="IPR001208">
    <property type="entry name" value="MCM_dom"/>
</dbReference>
<evidence type="ECO:0000313" key="16">
    <source>
        <dbReference type="EMBL" id="KAL3085071.1"/>
    </source>
</evidence>
<dbReference type="Pfam" id="PF18263">
    <property type="entry name" value="WHD_MCM6"/>
    <property type="match status" value="1"/>
</dbReference>
<keyword evidence="4 12" id="KW-0547">Nucleotide-binding</keyword>
<feature type="domain" description="MCM C-terminal AAA(+) ATPase" evidence="15">
    <location>
        <begin position="343"/>
        <end position="537"/>
    </location>
</feature>
<dbReference type="EMBL" id="JBICCN010000232">
    <property type="protein sequence ID" value="KAL3085071.1"/>
    <property type="molecule type" value="Genomic_DNA"/>
</dbReference>
<dbReference type="GO" id="GO:0006270">
    <property type="term" value="P:DNA replication initiation"/>
    <property type="evidence" value="ECO:0007669"/>
    <property type="project" value="UniProtKB-UniRule"/>
</dbReference>
<dbReference type="PRINTS" id="PR01657">
    <property type="entry name" value="MCMFAMILY"/>
</dbReference>
<keyword evidence="7 12" id="KW-0067">ATP-binding</keyword>
<evidence type="ECO:0000256" key="12">
    <source>
        <dbReference type="RuleBase" id="RU004070"/>
    </source>
</evidence>
<reference evidence="16 17" key="1">
    <citation type="submission" date="2024-10" db="EMBL/GenBank/DDBJ databases">
        <authorList>
            <person name="Kim D."/>
        </authorList>
    </citation>
    <scope>NUCLEOTIDE SEQUENCE [LARGE SCALE GENOMIC DNA]</scope>
    <source>
        <strain evidence="16">Taebaek</strain>
    </source>
</reference>
<feature type="compositionally biased region" description="Basic and acidic residues" evidence="14">
    <location>
        <begin position="822"/>
        <end position="832"/>
    </location>
</feature>
<dbReference type="CDD" id="cd17757">
    <property type="entry name" value="MCM6"/>
    <property type="match status" value="1"/>
</dbReference>
<keyword evidence="17" id="KW-1185">Reference proteome</keyword>
<evidence type="ECO:0000256" key="14">
    <source>
        <dbReference type="SAM" id="MobiDB-lite"/>
    </source>
</evidence>
<dbReference type="PANTHER" id="PTHR11630">
    <property type="entry name" value="DNA REPLICATION LICENSING FACTOR MCM FAMILY MEMBER"/>
    <property type="match status" value="1"/>
</dbReference>
<dbReference type="FunFam" id="3.40.50.300:FF:002469">
    <property type="entry name" value="Cell division control protein 21"/>
    <property type="match status" value="1"/>
</dbReference>
<dbReference type="InterPro" id="IPR027925">
    <property type="entry name" value="MCM_N"/>
</dbReference>
<feature type="region of interest" description="Disordered" evidence="14">
    <location>
        <begin position="822"/>
        <end position="873"/>
    </location>
</feature>
<evidence type="ECO:0000256" key="1">
    <source>
        <dbReference type="ARBA" id="ARBA00004123"/>
    </source>
</evidence>
<dbReference type="Pfam" id="PF00493">
    <property type="entry name" value="MCM"/>
    <property type="match status" value="1"/>
</dbReference>
<dbReference type="AlphaFoldDB" id="A0ABD2J0G3"/>
<dbReference type="Gene3D" id="3.40.50.300">
    <property type="entry name" value="P-loop containing nucleotide triphosphate hydrolases"/>
    <property type="match status" value="1"/>
</dbReference>
<dbReference type="PRINTS" id="PR01662">
    <property type="entry name" value="MCMPROTEIN6"/>
</dbReference>
<dbReference type="InterPro" id="IPR018525">
    <property type="entry name" value="MCM_CS"/>
</dbReference>
<dbReference type="GO" id="GO:0003678">
    <property type="term" value="F:DNA helicase activity"/>
    <property type="evidence" value="ECO:0007669"/>
    <property type="project" value="UniProtKB-EC"/>
</dbReference>
<dbReference type="InterPro" id="IPR003593">
    <property type="entry name" value="AAA+_ATPase"/>
</dbReference>
<sequence>MDAQPVINKISDDEGRRTEEAFTRFIKSFETDGGNVYIQQIDELRGPERNTLEVEFAHISAYSAVLAATIELQFYRLYPFLCHAICELVVERCDAADQHEHLRRKQYYLAIVGVKTRHQVRHLTSDKIGKLIRISGQVVRTHQVHPELALGTFVCEDCGVVTRDVPQHFKYTPPIKCSSQQCQNRTRFMLDVHNSLFVDFQRLRIQETQDELPLGSVPRNVDIIVRGEFVESAQPGDHCDFIGTLIVIPDVAMLAAPGIRAQTKTHGRTRDNDRMDGLRGLKSLGVRDLTYKMAFLACSIQPSNPAFTGIDFTHEEVSPTDLWNSLSPDVQEKLKDMSEDMRIEQHILDGLFPNIFGSEQVKLGILLMLFGGVGKKTAGTALRGDINVCLVGDPSCGKSQFLKTIESFSPNVIYTSGKASSAAGLTAAVVKDEESFDFVIEAGALMLADNGVCCIDEFDKMETKDQVAIHEAMEQQTISITKAGIKATLNARCSILAAANPIGGKYDRSQPLRNNIALSAPIMSRFDLFFVLLDTNDNPVVDYNIACRILENHRRALHHERSKKAVYTTDEIRKYIMFARCFRPHLSAEAERALKSAYLRLRINDDGNGTRVTVRQLESLVRLSEAYARLKCEAEVTEEHVKKAYELLSKTIVPISAPQISLDEEDDADFTVAPQPMADITNQPQQDEEQHQMDIDTTQFMGEKDTEQLGQQRRIASETAKSAGAPSACALSVDGGSEGLKLSHDQYMRIANMLVVHMREEEERNADESEWPGTRQSQLAEWYLEMMEPEINTEQDLTRQKTMFARLIPRLIRDKVLVRIERPQPMAERGDREAEEEDEGQSGEDGKGTGASSTTTAADPILLVHPNYVGDGR</sequence>
<evidence type="ECO:0000313" key="17">
    <source>
        <dbReference type="Proteomes" id="UP001620645"/>
    </source>
</evidence>
<dbReference type="GO" id="GO:0016787">
    <property type="term" value="F:hydrolase activity"/>
    <property type="evidence" value="ECO:0007669"/>
    <property type="project" value="UniProtKB-KW"/>
</dbReference>
<comment type="function">
    <text evidence="13">Acts as component of the MCM2-7 complex (MCM complex) which is the replicative helicase essential for 'once per cell cycle' DNA replication initiation and elongation in eukaryotic cells. The active ATPase sites in the MCM2-7 ring are formed through the interaction surfaces of two neighboring subunits such that a critical structure of a conserved arginine finger motif is provided in trans relative to the ATP-binding site of the Walker A box of the adjacent subunit. The six ATPase active sites, however, are likely to contribute differentially to the complex helicase activity.</text>
</comment>
<evidence type="ECO:0000256" key="13">
    <source>
        <dbReference type="RuleBase" id="RU368064"/>
    </source>
</evidence>
<gene>
    <name evidence="16" type="ORF">niasHS_010140</name>
</gene>
<dbReference type="GO" id="GO:0003677">
    <property type="term" value="F:DNA binding"/>
    <property type="evidence" value="ECO:0007669"/>
    <property type="project" value="UniProtKB-KW"/>
</dbReference>
<evidence type="ECO:0000256" key="5">
    <source>
        <dbReference type="ARBA" id="ARBA00022801"/>
    </source>
</evidence>
<dbReference type="SMART" id="SM00350">
    <property type="entry name" value="MCM"/>
    <property type="match status" value="1"/>
</dbReference>
<evidence type="ECO:0000256" key="4">
    <source>
        <dbReference type="ARBA" id="ARBA00022741"/>
    </source>
</evidence>
<dbReference type="SMART" id="SM00382">
    <property type="entry name" value="AAA"/>
    <property type="match status" value="1"/>
</dbReference>
<dbReference type="Gene3D" id="1.20.58.870">
    <property type="match status" value="1"/>
</dbReference>
<dbReference type="GO" id="GO:0005634">
    <property type="term" value="C:nucleus"/>
    <property type="evidence" value="ECO:0007669"/>
    <property type="project" value="UniProtKB-SubCell"/>
</dbReference>
<organism evidence="16 17">
    <name type="scientific">Heterodera schachtii</name>
    <name type="common">Sugarbeet cyst nematode worm</name>
    <name type="synonym">Tylenchus schachtii</name>
    <dbReference type="NCBI Taxonomy" id="97005"/>
    <lineage>
        <taxon>Eukaryota</taxon>
        <taxon>Metazoa</taxon>
        <taxon>Ecdysozoa</taxon>
        <taxon>Nematoda</taxon>
        <taxon>Chromadorea</taxon>
        <taxon>Rhabditida</taxon>
        <taxon>Tylenchina</taxon>
        <taxon>Tylenchomorpha</taxon>
        <taxon>Tylenchoidea</taxon>
        <taxon>Heteroderidae</taxon>
        <taxon>Heteroderinae</taxon>
        <taxon>Heterodera</taxon>
    </lineage>
</organism>
<evidence type="ECO:0000256" key="9">
    <source>
        <dbReference type="ARBA" id="ARBA00023242"/>
    </source>
</evidence>
<keyword evidence="10 13" id="KW-0131">Cell cycle</keyword>
<dbReference type="SUPFAM" id="SSF52540">
    <property type="entry name" value="P-loop containing nucleoside triphosphate hydrolases"/>
    <property type="match status" value="1"/>
</dbReference>
<dbReference type="Gene3D" id="3.30.1640.10">
    <property type="entry name" value="mini-chromosome maintenance (MCM) complex, chain A, domain 1"/>
    <property type="match status" value="1"/>
</dbReference>
<evidence type="ECO:0000256" key="7">
    <source>
        <dbReference type="ARBA" id="ARBA00022840"/>
    </source>
</evidence>
<dbReference type="SUPFAM" id="SSF50249">
    <property type="entry name" value="Nucleic acid-binding proteins"/>
    <property type="match status" value="1"/>
</dbReference>
<dbReference type="GO" id="GO:0005524">
    <property type="term" value="F:ATP binding"/>
    <property type="evidence" value="ECO:0007669"/>
    <property type="project" value="UniProtKB-UniRule"/>
</dbReference>
<dbReference type="InterPro" id="IPR041024">
    <property type="entry name" value="Mcm6_C"/>
</dbReference>
<proteinExistence type="inferred from homology"/>
<dbReference type="PROSITE" id="PS50051">
    <property type="entry name" value="MCM_2"/>
    <property type="match status" value="1"/>
</dbReference>
<keyword evidence="9" id="KW-0539">Nucleus</keyword>
<dbReference type="InterPro" id="IPR012340">
    <property type="entry name" value="NA-bd_OB-fold"/>
</dbReference>
<evidence type="ECO:0000256" key="6">
    <source>
        <dbReference type="ARBA" id="ARBA00022806"/>
    </source>
</evidence>
<dbReference type="EC" id="3.6.4.12" evidence="13"/>
<keyword evidence="8 12" id="KW-0238">DNA-binding</keyword>
<protein>
    <recommendedName>
        <fullName evidence="13">DNA replication licensing factor MCM6</fullName>
        <ecNumber evidence="13">3.6.4.12</ecNumber>
    </recommendedName>
</protein>
<comment type="similarity">
    <text evidence="2 12">Belongs to the MCM family.</text>
</comment>
<dbReference type="InterPro" id="IPR041562">
    <property type="entry name" value="MCM_lid"/>
</dbReference>
<keyword evidence="3 13" id="KW-0235">DNA replication</keyword>
<dbReference type="Pfam" id="PF14551">
    <property type="entry name" value="MCM_N"/>
    <property type="match status" value="1"/>
</dbReference>
<comment type="catalytic activity">
    <reaction evidence="11">
        <text>ATP + H2O = ADP + phosphate + H(+)</text>
        <dbReference type="Rhea" id="RHEA:13065"/>
        <dbReference type="ChEBI" id="CHEBI:15377"/>
        <dbReference type="ChEBI" id="CHEBI:15378"/>
        <dbReference type="ChEBI" id="CHEBI:30616"/>
        <dbReference type="ChEBI" id="CHEBI:43474"/>
        <dbReference type="ChEBI" id="CHEBI:456216"/>
        <dbReference type="EC" id="3.6.4.12"/>
    </reaction>
    <physiologicalReaction direction="left-to-right" evidence="11">
        <dbReference type="Rhea" id="RHEA:13066"/>
    </physiologicalReaction>
</comment>
<accession>A0ABD2J0G3</accession>
<keyword evidence="6 13" id="KW-0347">Helicase</keyword>
<feature type="compositionally biased region" description="Acidic residues" evidence="14">
    <location>
        <begin position="833"/>
        <end position="842"/>
    </location>
</feature>
<dbReference type="GO" id="GO:0042555">
    <property type="term" value="C:MCM complex"/>
    <property type="evidence" value="ECO:0007669"/>
    <property type="project" value="UniProtKB-UniRule"/>
</dbReference>
<evidence type="ECO:0000256" key="11">
    <source>
        <dbReference type="ARBA" id="ARBA00048432"/>
    </source>
</evidence>
<dbReference type="Pfam" id="PF17855">
    <property type="entry name" value="MCM_lid"/>
    <property type="match status" value="1"/>
</dbReference>
<comment type="caution">
    <text evidence="16">The sequence shown here is derived from an EMBL/GenBank/DDBJ whole genome shotgun (WGS) entry which is preliminary data.</text>
</comment>
<evidence type="ECO:0000256" key="8">
    <source>
        <dbReference type="ARBA" id="ARBA00023125"/>
    </source>
</evidence>
<dbReference type="FunFam" id="2.20.28.10:FF:000003">
    <property type="entry name" value="DNA helicase"/>
    <property type="match status" value="1"/>
</dbReference>
<evidence type="ECO:0000256" key="3">
    <source>
        <dbReference type="ARBA" id="ARBA00022705"/>
    </source>
</evidence>
<evidence type="ECO:0000259" key="15">
    <source>
        <dbReference type="PROSITE" id="PS50051"/>
    </source>
</evidence>
<comment type="subcellular location">
    <subcellularLocation>
        <location evidence="1 13">Nucleus</location>
    </subcellularLocation>
</comment>
<dbReference type="InterPro" id="IPR031327">
    <property type="entry name" value="MCM"/>
</dbReference>
<dbReference type="InterPro" id="IPR033762">
    <property type="entry name" value="MCM_OB"/>
</dbReference>
<dbReference type="InterPro" id="IPR008049">
    <property type="entry name" value="MCM6"/>
</dbReference>
<dbReference type="Gene3D" id="2.40.50.140">
    <property type="entry name" value="Nucleic acid-binding proteins"/>
    <property type="match status" value="1"/>
</dbReference>
<dbReference type="Gene3D" id="2.20.28.10">
    <property type="match status" value="1"/>
</dbReference>
<comment type="subunit">
    <text evidence="13">Component of the MCM2-7 complex.</text>
</comment>
<keyword evidence="5 13" id="KW-0378">Hydrolase</keyword>
<dbReference type="Proteomes" id="UP001620645">
    <property type="component" value="Unassembled WGS sequence"/>
</dbReference>
<evidence type="ECO:0000256" key="2">
    <source>
        <dbReference type="ARBA" id="ARBA00008010"/>
    </source>
</evidence>
<evidence type="ECO:0000256" key="10">
    <source>
        <dbReference type="ARBA" id="ARBA00023306"/>
    </source>
</evidence>